<dbReference type="PANTHER" id="PTHR11662">
    <property type="entry name" value="SOLUTE CARRIER FAMILY 17"/>
    <property type="match status" value="1"/>
</dbReference>
<keyword evidence="4 5" id="KW-0472">Membrane</keyword>
<comment type="caution">
    <text evidence="6">The sequence shown here is derived from an EMBL/GenBank/DDBJ whole genome shotgun (WGS) entry which is preliminary data.</text>
</comment>
<feature type="non-terminal residue" evidence="6">
    <location>
        <position position="1"/>
    </location>
</feature>
<dbReference type="PANTHER" id="PTHR11662:SF255">
    <property type="entry name" value="ASCORBATE TRANSPORTER, CHLOROPLASTIC"/>
    <property type="match status" value="1"/>
</dbReference>
<keyword evidence="2 5" id="KW-0812">Transmembrane</keyword>
<reference evidence="6 7" key="1">
    <citation type="submission" date="2021-03" db="EMBL/GenBank/DDBJ databases">
        <authorList>
            <person name="King G.J."/>
            <person name="Bancroft I."/>
            <person name="Baten A."/>
            <person name="Bloomfield J."/>
            <person name="Borpatragohain P."/>
            <person name="He Z."/>
            <person name="Irish N."/>
            <person name="Irwin J."/>
            <person name="Liu K."/>
            <person name="Mauleon R.P."/>
            <person name="Moore J."/>
            <person name="Morris R."/>
            <person name="Ostergaard L."/>
            <person name="Wang B."/>
            <person name="Wells R."/>
        </authorList>
    </citation>
    <scope>NUCLEOTIDE SEQUENCE [LARGE SCALE GENOMIC DNA]</scope>
    <source>
        <strain evidence="6">R-o-18</strain>
        <tissue evidence="6">Leaf</tissue>
    </source>
</reference>
<evidence type="ECO:0000256" key="2">
    <source>
        <dbReference type="ARBA" id="ARBA00022692"/>
    </source>
</evidence>
<proteinExistence type="predicted"/>
<evidence type="ECO:0000256" key="1">
    <source>
        <dbReference type="ARBA" id="ARBA00004141"/>
    </source>
</evidence>
<sequence>IVVPINIYPSLAPKAVASPALGEGPTLDMDAHILPSGLLRVLPWFTMAIFVHIGGWIGDTPMSRGGLSITAVRKERSKKYTIIMQSMGSLGPTLFFLSQLNRVKTPAVAVLCMTCRQNQSKVVSSSDIKTHAVPSRALKHSPSRVSTLIIKTLPPRYAGVLLGLLNTAGVLAGVFGTTATGYILQRGIYSIHNLDILRLCTYYLKWSRYRIILKFLRYFNVNPYYRFLRRCAQSSSLFNWSSSLELVRNRRGNYCSGLPRAFGSWLGTGSIPRFRIL</sequence>
<evidence type="ECO:0000313" key="7">
    <source>
        <dbReference type="Proteomes" id="UP000823674"/>
    </source>
</evidence>
<keyword evidence="3 5" id="KW-1133">Transmembrane helix</keyword>
<evidence type="ECO:0000256" key="5">
    <source>
        <dbReference type="SAM" id="Phobius"/>
    </source>
</evidence>
<evidence type="ECO:0000256" key="4">
    <source>
        <dbReference type="ARBA" id="ARBA00023136"/>
    </source>
</evidence>
<organism evidence="6 7">
    <name type="scientific">Brassica rapa subsp. trilocularis</name>
    <dbReference type="NCBI Taxonomy" id="1813537"/>
    <lineage>
        <taxon>Eukaryota</taxon>
        <taxon>Viridiplantae</taxon>
        <taxon>Streptophyta</taxon>
        <taxon>Embryophyta</taxon>
        <taxon>Tracheophyta</taxon>
        <taxon>Spermatophyta</taxon>
        <taxon>Magnoliopsida</taxon>
        <taxon>eudicotyledons</taxon>
        <taxon>Gunneridae</taxon>
        <taxon>Pentapetalae</taxon>
        <taxon>rosids</taxon>
        <taxon>malvids</taxon>
        <taxon>Brassicales</taxon>
        <taxon>Brassicaceae</taxon>
        <taxon>Brassiceae</taxon>
        <taxon>Brassica</taxon>
    </lineage>
</organism>
<evidence type="ECO:0000313" key="6">
    <source>
        <dbReference type="EMBL" id="KAG5410506.1"/>
    </source>
</evidence>
<feature type="transmembrane region" description="Helical" evidence="5">
    <location>
        <begin position="157"/>
        <end position="184"/>
    </location>
</feature>
<accession>A0ABQ7NHZ0</accession>
<dbReference type="Proteomes" id="UP000823674">
    <property type="component" value="Chromosome A02"/>
</dbReference>
<dbReference type="EMBL" id="JADBGQ010000002">
    <property type="protein sequence ID" value="KAG5410506.1"/>
    <property type="molecule type" value="Genomic_DNA"/>
</dbReference>
<evidence type="ECO:0000256" key="3">
    <source>
        <dbReference type="ARBA" id="ARBA00022989"/>
    </source>
</evidence>
<name>A0ABQ7NHZ0_BRACM</name>
<gene>
    <name evidence="6" type="primary">A02p032810.1_BraROA</name>
    <name evidence="6" type="ORF">IGI04_006825</name>
</gene>
<keyword evidence="7" id="KW-1185">Reference proteome</keyword>
<feature type="transmembrane region" description="Helical" evidence="5">
    <location>
        <begin position="41"/>
        <end position="59"/>
    </location>
</feature>
<comment type="subcellular location">
    <subcellularLocation>
        <location evidence="1">Membrane</location>
        <topology evidence="1">Multi-pass membrane protein</topology>
    </subcellularLocation>
</comment>
<dbReference type="InterPro" id="IPR050382">
    <property type="entry name" value="MFS_Na/Anion_cotransporter"/>
</dbReference>
<protein>
    <submittedName>
        <fullName evidence="6">Uncharacterized protein</fullName>
    </submittedName>
</protein>